<dbReference type="InterPro" id="IPR043425">
    <property type="entry name" value="NusG-like"/>
</dbReference>
<name>A0ABX3NU53_9BACT</name>
<accession>A0ABX3NU53</accession>
<dbReference type="PANTHER" id="PTHR30265">
    <property type="entry name" value="RHO-INTERACTING TRANSCRIPTION TERMINATION FACTOR NUSG"/>
    <property type="match status" value="1"/>
</dbReference>
<gene>
    <name evidence="5" type="ORF">A4D02_34805</name>
</gene>
<dbReference type="InterPro" id="IPR006645">
    <property type="entry name" value="NGN-like_dom"/>
</dbReference>
<evidence type="ECO:0000313" key="5">
    <source>
        <dbReference type="EMBL" id="OQP44397.1"/>
    </source>
</evidence>
<sequence length="169" mass="19800">MTTTFHKGWYLIYTKPRHEKKVHSRLNELQINSLLPVKKTLRTWHDRNKYIDQPLFPSYIFIYLNNMQNYYDGIDIDGSLYYVKTGKQMAQVSEMVVNNIKLITDQVDELEVSDDRFQPGRKLVIAKGALTGLSCEVVEFNNKQKLLVRVDLLKRNILIALPEDHFIAL</sequence>
<dbReference type="SUPFAM" id="SSF82679">
    <property type="entry name" value="N-utilization substance G protein NusG, N-terminal domain"/>
    <property type="match status" value="1"/>
</dbReference>
<keyword evidence="6" id="KW-1185">Reference proteome</keyword>
<proteinExistence type="predicted"/>
<evidence type="ECO:0000256" key="3">
    <source>
        <dbReference type="ARBA" id="ARBA00023163"/>
    </source>
</evidence>
<dbReference type="RefSeq" id="WP_014218577.1">
    <property type="nucleotide sequence ID" value="NZ_LWBO01000024.1"/>
</dbReference>
<dbReference type="InterPro" id="IPR036735">
    <property type="entry name" value="NGN_dom_sf"/>
</dbReference>
<protein>
    <submittedName>
        <fullName evidence="5">Antitermination protein NusG</fullName>
    </submittedName>
</protein>
<comment type="caution">
    <text evidence="5">The sequence shown here is derived from an EMBL/GenBank/DDBJ whole genome shotgun (WGS) entry which is preliminary data.</text>
</comment>
<organism evidence="5 6">
    <name type="scientific">Niastella koreensis</name>
    <dbReference type="NCBI Taxonomy" id="354356"/>
    <lineage>
        <taxon>Bacteria</taxon>
        <taxon>Pseudomonadati</taxon>
        <taxon>Bacteroidota</taxon>
        <taxon>Chitinophagia</taxon>
        <taxon>Chitinophagales</taxon>
        <taxon>Chitinophagaceae</taxon>
        <taxon>Niastella</taxon>
    </lineage>
</organism>
<dbReference type="EMBL" id="LWBO01000024">
    <property type="protein sequence ID" value="OQP44397.1"/>
    <property type="molecule type" value="Genomic_DNA"/>
</dbReference>
<reference evidence="5 6" key="1">
    <citation type="submission" date="2016-04" db="EMBL/GenBank/DDBJ databases">
        <authorList>
            <person name="Chen L."/>
            <person name="Zhuang W."/>
            <person name="Wang G."/>
        </authorList>
    </citation>
    <scope>NUCLEOTIDE SEQUENCE [LARGE SCALE GENOMIC DNA]</scope>
    <source>
        <strain evidence="6">GR20</strain>
    </source>
</reference>
<keyword evidence="3" id="KW-0804">Transcription</keyword>
<dbReference type="PANTHER" id="PTHR30265:SF4">
    <property type="entry name" value="KOW MOTIF FAMILY PROTEIN, EXPRESSED"/>
    <property type="match status" value="1"/>
</dbReference>
<keyword evidence="1" id="KW-0889">Transcription antitermination</keyword>
<evidence type="ECO:0000256" key="2">
    <source>
        <dbReference type="ARBA" id="ARBA00023015"/>
    </source>
</evidence>
<evidence type="ECO:0000256" key="1">
    <source>
        <dbReference type="ARBA" id="ARBA00022814"/>
    </source>
</evidence>
<dbReference type="Gene3D" id="3.30.70.940">
    <property type="entry name" value="NusG, N-terminal domain"/>
    <property type="match status" value="1"/>
</dbReference>
<dbReference type="NCBIfam" id="NF033644">
    <property type="entry name" value="antiterm_UpxY"/>
    <property type="match status" value="1"/>
</dbReference>
<evidence type="ECO:0000259" key="4">
    <source>
        <dbReference type="Pfam" id="PF02357"/>
    </source>
</evidence>
<dbReference type="Proteomes" id="UP000192277">
    <property type="component" value="Unassembled WGS sequence"/>
</dbReference>
<keyword evidence="2" id="KW-0805">Transcription regulation</keyword>
<evidence type="ECO:0000313" key="6">
    <source>
        <dbReference type="Proteomes" id="UP000192277"/>
    </source>
</evidence>
<feature type="domain" description="NusG-like N-terminal" evidence="4">
    <location>
        <begin position="8"/>
        <end position="100"/>
    </location>
</feature>
<dbReference type="Pfam" id="PF02357">
    <property type="entry name" value="NusG"/>
    <property type="match status" value="1"/>
</dbReference>
<dbReference type="CDD" id="cd09895">
    <property type="entry name" value="NGN_SP_UpxY"/>
    <property type="match status" value="1"/>
</dbReference>